<dbReference type="EMBL" id="ABZS01000028">
    <property type="protein sequence ID" value="EEP61062.1"/>
    <property type="molecule type" value="Genomic_DNA"/>
</dbReference>
<feature type="non-terminal residue" evidence="2">
    <location>
        <position position="1"/>
    </location>
</feature>
<accession>C4FIP7</accession>
<dbReference type="Pfam" id="PF00563">
    <property type="entry name" value="EAL"/>
    <property type="match status" value="1"/>
</dbReference>
<dbReference type="PANTHER" id="PTHR33121">
    <property type="entry name" value="CYCLIC DI-GMP PHOSPHODIESTERASE PDEF"/>
    <property type="match status" value="1"/>
</dbReference>
<name>C4FIP7_9AQUI</name>
<keyword evidence="3" id="KW-1185">Reference proteome</keyword>
<dbReference type="SMART" id="SM00052">
    <property type="entry name" value="EAL"/>
    <property type="match status" value="1"/>
</dbReference>
<dbReference type="AlphaFoldDB" id="C4FIP7"/>
<gene>
    <name evidence="2" type="ORF">SULYE_0437</name>
</gene>
<proteinExistence type="predicted"/>
<organism evidence="2 3">
    <name type="scientific">Sulfurihydrogenibium yellowstonense SS-5</name>
    <dbReference type="NCBI Taxonomy" id="432331"/>
    <lineage>
        <taxon>Bacteria</taxon>
        <taxon>Pseudomonadati</taxon>
        <taxon>Aquificota</taxon>
        <taxon>Aquificia</taxon>
        <taxon>Aquificales</taxon>
        <taxon>Hydrogenothermaceae</taxon>
        <taxon>Sulfurihydrogenibium</taxon>
    </lineage>
</organism>
<evidence type="ECO:0000313" key="3">
    <source>
        <dbReference type="Proteomes" id="UP000005540"/>
    </source>
</evidence>
<dbReference type="SUPFAM" id="SSF141868">
    <property type="entry name" value="EAL domain-like"/>
    <property type="match status" value="1"/>
</dbReference>
<comment type="caution">
    <text evidence="2">The sequence shown here is derived from an EMBL/GenBank/DDBJ whole genome shotgun (WGS) entry which is preliminary data.</text>
</comment>
<dbReference type="InterPro" id="IPR035919">
    <property type="entry name" value="EAL_sf"/>
</dbReference>
<dbReference type="Gene3D" id="3.20.20.450">
    <property type="entry name" value="EAL domain"/>
    <property type="match status" value="1"/>
</dbReference>
<evidence type="ECO:0000259" key="1">
    <source>
        <dbReference type="PROSITE" id="PS50883"/>
    </source>
</evidence>
<dbReference type="PROSITE" id="PS50883">
    <property type="entry name" value="EAL"/>
    <property type="match status" value="1"/>
</dbReference>
<reference evidence="2 3" key="1">
    <citation type="submission" date="2009-04" db="EMBL/GenBank/DDBJ databases">
        <authorList>
            <person name="Reysenbach A.-L."/>
            <person name="Heidelberg J.F."/>
            <person name="Nelson W.C."/>
        </authorList>
    </citation>
    <scope>NUCLEOTIDE SEQUENCE [LARGE SCALE GENOMIC DNA]</scope>
    <source>
        <strain evidence="2 3">SS-5</strain>
    </source>
</reference>
<dbReference type="OrthoDB" id="7057390at2"/>
<sequence>VEAKTGNIYGYEVLARIYDEKENKYIPAYQFINNAIKYGLVEEIDKMIQEKAIKYLSEKKLNKCLFLNMSKNFIYKTKNLENLYNLCVSNGLKPENVYLEITEEEAILDFKNVKGTIQHGRSLGFKYAIDDFGAGYSNFVYLKHFNVDIIKIDGALVANIHQDLDNQIIVENIIRIAKHKNIKVLAEMVELEEEKDVLIKLGVDYLQGYLFGKPEKEVKE</sequence>
<dbReference type="CDD" id="cd01948">
    <property type="entry name" value="EAL"/>
    <property type="match status" value="1"/>
</dbReference>
<dbReference type="GO" id="GO:0071111">
    <property type="term" value="F:cyclic-guanylate-specific phosphodiesterase activity"/>
    <property type="evidence" value="ECO:0007669"/>
    <property type="project" value="InterPro"/>
</dbReference>
<dbReference type="InterPro" id="IPR050706">
    <property type="entry name" value="Cyclic-di-GMP_PDE-like"/>
</dbReference>
<protein>
    <submittedName>
        <fullName evidence="2">Eal/ggdef domain protein</fullName>
    </submittedName>
</protein>
<dbReference type="Proteomes" id="UP000005540">
    <property type="component" value="Unassembled WGS sequence"/>
</dbReference>
<evidence type="ECO:0000313" key="2">
    <source>
        <dbReference type="EMBL" id="EEP61062.1"/>
    </source>
</evidence>
<dbReference type="InterPro" id="IPR001633">
    <property type="entry name" value="EAL_dom"/>
</dbReference>
<dbReference type="PANTHER" id="PTHR33121:SF15">
    <property type="entry name" value="BLUE LIGHT- AND TEMPERATURE-REGULATED ANTIREPRESSOR BLUF"/>
    <property type="match status" value="1"/>
</dbReference>
<dbReference type="RefSeq" id="WP_007545991.1">
    <property type="nucleotide sequence ID" value="NZ_ABZS01000028.1"/>
</dbReference>
<feature type="domain" description="EAL" evidence="1">
    <location>
        <begin position="1"/>
        <end position="220"/>
    </location>
</feature>